<dbReference type="PANTHER" id="PTHR13326:SF21">
    <property type="entry name" value="PSEUDOURIDYLATE SYNTHASE PUS7L"/>
    <property type="match status" value="1"/>
</dbReference>
<dbReference type="GO" id="GO:0009982">
    <property type="term" value="F:pseudouridine synthase activity"/>
    <property type="evidence" value="ECO:0007669"/>
    <property type="project" value="InterPro"/>
</dbReference>
<dbReference type="EMBL" id="LGRX02033504">
    <property type="protein sequence ID" value="KAK3240968.1"/>
    <property type="molecule type" value="Genomic_DNA"/>
</dbReference>
<dbReference type="GO" id="GO:0003723">
    <property type="term" value="F:RNA binding"/>
    <property type="evidence" value="ECO:0007669"/>
    <property type="project" value="InterPro"/>
</dbReference>
<dbReference type="InterPro" id="IPR001656">
    <property type="entry name" value="PsdUridine_synth_TruD"/>
</dbReference>
<dbReference type="PANTHER" id="PTHR13326">
    <property type="entry name" value="TRNA PSEUDOURIDINE SYNTHASE D"/>
    <property type="match status" value="1"/>
</dbReference>
<evidence type="ECO:0000313" key="2">
    <source>
        <dbReference type="EMBL" id="KAK3240968.1"/>
    </source>
</evidence>
<reference evidence="2 3" key="1">
    <citation type="journal article" date="2015" name="Genome Biol. Evol.">
        <title>Comparative Genomics of a Bacterivorous Green Alga Reveals Evolutionary Causalities and Consequences of Phago-Mixotrophic Mode of Nutrition.</title>
        <authorList>
            <person name="Burns J.A."/>
            <person name="Paasch A."/>
            <person name="Narechania A."/>
            <person name="Kim E."/>
        </authorList>
    </citation>
    <scope>NUCLEOTIDE SEQUENCE [LARGE SCALE GENOMIC DNA]</scope>
    <source>
        <strain evidence="2 3">PLY_AMNH</strain>
    </source>
</reference>
<comment type="caution">
    <text evidence="2">The sequence shown here is derived from an EMBL/GenBank/DDBJ whole genome shotgun (WGS) entry which is preliminary data.</text>
</comment>
<feature type="non-terminal residue" evidence="2">
    <location>
        <position position="199"/>
    </location>
</feature>
<feature type="domain" description="Pseudouridylate synthase PUS7L N-terminal" evidence="1">
    <location>
        <begin position="122"/>
        <end position="188"/>
    </location>
</feature>
<keyword evidence="3" id="KW-1185">Reference proteome</keyword>
<sequence length="199" mass="22015">MRWCSLTDDVDDDGSYSLRHFASRADIAEEYGGIRHSSQNMAQRLTESQVGITQYMTSAPAFTGTLKLRFTDFIVNEVDLSGKVVRLTTTAASAVASPVDEQPKVEESSEQLIETGLLVITETFGDEVSDKVKTFVLQASDENRTKGSTLVLPVEKDKAKRTRVHQCVRENFKALGSDTVEVEENMAIRLFVDADEASQ</sequence>
<dbReference type="Pfam" id="PF23943">
    <property type="entry name" value="PUS7L_N"/>
    <property type="match status" value="1"/>
</dbReference>
<dbReference type="GO" id="GO:0005634">
    <property type="term" value="C:nucleus"/>
    <property type="evidence" value="ECO:0007669"/>
    <property type="project" value="TreeGrafter"/>
</dbReference>
<evidence type="ECO:0000313" key="3">
    <source>
        <dbReference type="Proteomes" id="UP001190700"/>
    </source>
</evidence>
<protein>
    <recommendedName>
        <fullName evidence="1">Pseudouridylate synthase PUS7L N-terminal domain-containing protein</fullName>
    </recommendedName>
</protein>
<dbReference type="InterPro" id="IPR056963">
    <property type="entry name" value="PUS7L_N"/>
</dbReference>
<accession>A0AAE0EU38</accession>
<evidence type="ECO:0000259" key="1">
    <source>
        <dbReference type="Pfam" id="PF23943"/>
    </source>
</evidence>
<name>A0AAE0EU38_9CHLO</name>
<dbReference type="Proteomes" id="UP001190700">
    <property type="component" value="Unassembled WGS sequence"/>
</dbReference>
<dbReference type="GO" id="GO:0001522">
    <property type="term" value="P:pseudouridine synthesis"/>
    <property type="evidence" value="ECO:0007669"/>
    <property type="project" value="InterPro"/>
</dbReference>
<gene>
    <name evidence="2" type="ORF">CYMTET_49221</name>
</gene>
<proteinExistence type="predicted"/>
<dbReference type="AlphaFoldDB" id="A0AAE0EU38"/>
<organism evidence="2 3">
    <name type="scientific">Cymbomonas tetramitiformis</name>
    <dbReference type="NCBI Taxonomy" id="36881"/>
    <lineage>
        <taxon>Eukaryota</taxon>
        <taxon>Viridiplantae</taxon>
        <taxon>Chlorophyta</taxon>
        <taxon>Pyramimonadophyceae</taxon>
        <taxon>Pyramimonadales</taxon>
        <taxon>Pyramimonadaceae</taxon>
        <taxon>Cymbomonas</taxon>
    </lineage>
</organism>